<dbReference type="PANTHER" id="PTHR42754">
    <property type="entry name" value="ENDOGLUCANASE"/>
    <property type="match status" value="1"/>
</dbReference>
<protein>
    <submittedName>
        <fullName evidence="4">SBBP repeat-containing protein</fullName>
    </submittedName>
</protein>
<keyword evidence="2" id="KW-0472">Membrane</keyword>
<feature type="transmembrane region" description="Helical" evidence="2">
    <location>
        <begin position="526"/>
        <end position="548"/>
    </location>
</feature>
<evidence type="ECO:0000259" key="3">
    <source>
        <dbReference type="Pfam" id="PF10342"/>
    </source>
</evidence>
<feature type="transmembrane region" description="Helical" evidence="2">
    <location>
        <begin position="16"/>
        <end position="39"/>
    </location>
</feature>
<gene>
    <name evidence="4" type="ORF">DSAG12_00320</name>
</gene>
<dbReference type="AlphaFoldDB" id="A0A5B9D6T3"/>
<keyword evidence="1" id="KW-0732">Signal</keyword>
<dbReference type="InterPro" id="IPR013431">
    <property type="entry name" value="Delta_60_rpt"/>
</dbReference>
<dbReference type="OrthoDB" id="98274at2157"/>
<evidence type="ECO:0000256" key="2">
    <source>
        <dbReference type="SAM" id="Phobius"/>
    </source>
</evidence>
<name>A0A5B9D6T3_9ARCH</name>
<evidence type="ECO:0000313" key="5">
    <source>
        <dbReference type="Proteomes" id="UP000321408"/>
    </source>
</evidence>
<keyword evidence="5" id="KW-1185">Reference proteome</keyword>
<dbReference type="Pfam" id="PF10342">
    <property type="entry name" value="Kre9_KNH"/>
    <property type="match status" value="1"/>
</dbReference>
<keyword evidence="2" id="KW-1133">Transmembrane helix</keyword>
<proteinExistence type="predicted"/>
<dbReference type="GeneID" id="41328322"/>
<dbReference type="KEGG" id="psyt:DSAG12_00320"/>
<accession>A0A5B9D6T3</accession>
<reference evidence="4 5" key="1">
    <citation type="journal article" date="2020" name="Nature">
        <title>Isolation of an archaeon at the prokaryote-eukaryote interface.</title>
        <authorList>
            <person name="Imachi H."/>
            <person name="Nobu M.K."/>
            <person name="Nakahara N."/>
            <person name="Morono Y."/>
            <person name="Ogawara M."/>
            <person name="Takaki Y."/>
            <person name="Takano Y."/>
            <person name="Uematsu K."/>
            <person name="Ikuta T."/>
            <person name="Ito M."/>
            <person name="Matsui Y."/>
            <person name="Miyazaki M."/>
            <person name="Murata K."/>
            <person name="Saito Y."/>
            <person name="Sakai S."/>
            <person name="Song C."/>
            <person name="Tasumi E."/>
            <person name="Yamanaka Y."/>
            <person name="Yamaguchi T."/>
            <person name="Kamagata Y."/>
            <person name="Tamaki H."/>
            <person name="Takai K."/>
        </authorList>
    </citation>
    <scope>NUCLEOTIDE SEQUENCE [LARGE SCALE GENOMIC DNA]</scope>
    <source>
        <strain evidence="4 5">MK-D1</strain>
    </source>
</reference>
<dbReference type="SUPFAM" id="SSF63829">
    <property type="entry name" value="Calcium-dependent phosphotriesterase"/>
    <property type="match status" value="1"/>
</dbReference>
<feature type="domain" description="Yeast cell wall synthesis Kre9/Knh1-like N-terminal" evidence="3">
    <location>
        <begin position="435"/>
        <end position="520"/>
    </location>
</feature>
<evidence type="ECO:0000313" key="4">
    <source>
        <dbReference type="EMBL" id="QEE14507.1"/>
    </source>
</evidence>
<dbReference type="EMBL" id="CP042905">
    <property type="protein sequence ID" value="QEE14507.1"/>
    <property type="molecule type" value="Genomic_DNA"/>
</dbReference>
<dbReference type="Pfam" id="PF06739">
    <property type="entry name" value="SBBP"/>
    <property type="match status" value="2"/>
</dbReference>
<evidence type="ECO:0000256" key="1">
    <source>
        <dbReference type="ARBA" id="ARBA00022729"/>
    </source>
</evidence>
<dbReference type="Proteomes" id="UP000321408">
    <property type="component" value="Chromosome"/>
</dbReference>
<reference evidence="4 5" key="2">
    <citation type="journal article" date="2024" name="Int. J. Syst. Evol. Microbiol.">
        <title>Promethearchaeum syntrophicum gen. nov., sp. nov., an anaerobic, obligately syntrophic archaeon, the first isolate of the lineage 'Asgard' archaea, and proposal of the new archaeal phylum Promethearchaeota phyl. nov. and kingdom Promethearchaeati regn. nov.</title>
        <authorList>
            <person name="Imachi H."/>
            <person name="Nobu M.K."/>
            <person name="Kato S."/>
            <person name="Takaki Y."/>
            <person name="Miyazaki M."/>
            <person name="Miyata M."/>
            <person name="Ogawara M."/>
            <person name="Saito Y."/>
            <person name="Sakai S."/>
            <person name="Tahara Y.O."/>
            <person name="Takano Y."/>
            <person name="Tasumi E."/>
            <person name="Uematsu K."/>
            <person name="Yoshimura T."/>
            <person name="Itoh T."/>
            <person name="Ohkuma M."/>
            <person name="Takai K."/>
        </authorList>
    </citation>
    <scope>NUCLEOTIDE SEQUENCE [LARGE SCALE GENOMIC DNA]</scope>
    <source>
        <strain evidence="4 5">MK-D1</strain>
    </source>
</reference>
<dbReference type="RefSeq" id="WP_147661459.1">
    <property type="nucleotide sequence ID" value="NZ_CP042905.2"/>
</dbReference>
<dbReference type="InterPro" id="IPR010620">
    <property type="entry name" value="SBBP_repeat"/>
</dbReference>
<dbReference type="NCBIfam" id="TIGR02608">
    <property type="entry name" value="delta_60_rpt"/>
    <property type="match status" value="3"/>
</dbReference>
<sequence>MKKKIKNLRRKKVSNIMLICIVYILFLSFLIVGSSNFYYKQDRINTPIKGYQDSTIYPIEQLWNITWGGNGRDRASDMELDSSNNIYLSGFTNSSGAGDLDMVLVKYNSLGEQQWNTTWGGSDMDSGLAVALDSSEDIYLGGMTRSFGHGSMDFDMVLVKYNNLGEQQWNTTWGGINSDICSNIAVDSSNNIYLTGRTWNFGAEGGDMVIVKYNYLGEQQWNTTWGGNLSDTGNEIIVDPFDNIYVVGWTTSFGAGNNDIVLVKYNSLGEQQWNTTWGGANHDLGYSIGLDSLNNVYITGAANFPLFSPFNPMISDIVLIKYNSSGFQQWNATWGGSGEDSGQGIAINPSDNIYLAGKTNSSGAREMDMVFVKYDNLGEQQWNATWGGSEIDVAMEIKFDPSNNIYITGYTDSFGSGGSDMVLIKYKLLELTVTNPTSSSTWQINNNYTITWTSIGSISNVIIELYENDVFVMEIAATASNNGYFSWAIPSSLENSTLYQIKISDSVNPAIYDYSNYFEIIKKDSVLISGYNLVLLIGVIGLISAIIIKKQNKSIVNIVKIKNL</sequence>
<dbReference type="Gene3D" id="2.120.10.30">
    <property type="entry name" value="TolB, C-terminal domain"/>
    <property type="match status" value="1"/>
</dbReference>
<dbReference type="PANTHER" id="PTHR42754:SF1">
    <property type="entry name" value="LIPOPROTEIN"/>
    <property type="match status" value="1"/>
</dbReference>
<keyword evidence="2" id="KW-0812">Transmembrane</keyword>
<dbReference type="InterPro" id="IPR011042">
    <property type="entry name" value="6-blade_b-propeller_TolB-like"/>
</dbReference>
<organism evidence="4 5">
    <name type="scientific">Promethearchaeum syntrophicum</name>
    <dbReference type="NCBI Taxonomy" id="2594042"/>
    <lineage>
        <taxon>Archaea</taxon>
        <taxon>Promethearchaeati</taxon>
        <taxon>Promethearchaeota</taxon>
        <taxon>Promethearchaeia</taxon>
        <taxon>Promethearchaeales</taxon>
        <taxon>Promethearchaeaceae</taxon>
        <taxon>Promethearchaeum</taxon>
    </lineage>
</organism>
<dbReference type="InterPro" id="IPR018466">
    <property type="entry name" value="Kre9/Knh1-like_N"/>
</dbReference>